<accession>A0ACC0TRH8</accession>
<dbReference type="EMBL" id="JAGFNK010000983">
    <property type="protein sequence ID" value="KAI9436505.1"/>
    <property type="molecule type" value="Genomic_DNA"/>
</dbReference>
<organism evidence="1 2">
    <name type="scientific">Russula earlei</name>
    <dbReference type="NCBI Taxonomy" id="71964"/>
    <lineage>
        <taxon>Eukaryota</taxon>
        <taxon>Fungi</taxon>
        <taxon>Dikarya</taxon>
        <taxon>Basidiomycota</taxon>
        <taxon>Agaricomycotina</taxon>
        <taxon>Agaricomycetes</taxon>
        <taxon>Russulales</taxon>
        <taxon>Russulaceae</taxon>
        <taxon>Russula</taxon>
    </lineage>
</organism>
<dbReference type="Proteomes" id="UP001207468">
    <property type="component" value="Unassembled WGS sequence"/>
</dbReference>
<comment type="caution">
    <text evidence="1">The sequence shown here is derived from an EMBL/GenBank/DDBJ whole genome shotgun (WGS) entry which is preliminary data.</text>
</comment>
<gene>
    <name evidence="1" type="ORF">F5148DRAFT_989722</name>
</gene>
<evidence type="ECO:0000313" key="1">
    <source>
        <dbReference type="EMBL" id="KAI9436505.1"/>
    </source>
</evidence>
<proteinExistence type="predicted"/>
<evidence type="ECO:0000313" key="2">
    <source>
        <dbReference type="Proteomes" id="UP001207468"/>
    </source>
</evidence>
<protein>
    <submittedName>
        <fullName evidence="1">TBC-domain-containing protein</fullName>
    </submittedName>
</protein>
<sequence>MSSPPLVSQSGASFGRSGSLRSKISLSALRAKSSRDDDGLHEGDTVQVKDTDFELIRPNPARPRLSGDSSPNGKSSGSEGPSSFLRVDSPSMSSASGYASDTRSPISPSTMSLPPVVVASTAASIGAVEAHRARELKWIALMTSTPSSHSRKNKKIRKLLQEGVPASVRYQVWAHLTDSRAKRVEGLYAQLNEREKVPAFAEIQRDTQLCFPSDARLSQPNGPLVSLLQAYLTMVPDIQYSKGLAFIAGQLLLQSPEEDAFWIFISLMDSHLRSYFSSNAAHLDIDASLFAKAMEAIYPTVSKKLFVDMAIPPVRICRPWLSSLFVEALPADYFQRVWDIFLSEGVVFLFRIGLAIVTCCHRTLLGVQEESEVLSILTQPPLFLISSSPDLFIELANSFKLKDDDIRKQRRKLKAQVKFQTRGRLSNATWRSSNNVNGSTPASISLPRN</sequence>
<keyword evidence="2" id="KW-1185">Reference proteome</keyword>
<reference evidence="1" key="1">
    <citation type="submission" date="2021-03" db="EMBL/GenBank/DDBJ databases">
        <title>Evolutionary priming and transition to the ectomycorrhizal habit in an iconic lineage of mushroom-forming fungi: is preadaptation a requirement?</title>
        <authorList>
            <consortium name="DOE Joint Genome Institute"/>
            <person name="Looney B.P."/>
            <person name="Miyauchi S."/>
            <person name="Morin E."/>
            <person name="Drula E."/>
            <person name="Courty P.E."/>
            <person name="Chicoki N."/>
            <person name="Fauchery L."/>
            <person name="Kohler A."/>
            <person name="Kuo A."/>
            <person name="LaButti K."/>
            <person name="Pangilinan J."/>
            <person name="Lipzen A."/>
            <person name="Riley R."/>
            <person name="Andreopoulos W."/>
            <person name="He G."/>
            <person name="Johnson J."/>
            <person name="Barry K.W."/>
            <person name="Grigoriev I.V."/>
            <person name="Nagy L."/>
            <person name="Hibbett D."/>
            <person name="Henrissat B."/>
            <person name="Matheny P.B."/>
            <person name="Labbe J."/>
            <person name="Martin A.F."/>
        </authorList>
    </citation>
    <scope>NUCLEOTIDE SEQUENCE</scope>
    <source>
        <strain evidence="1">BPL698</strain>
    </source>
</reference>
<name>A0ACC0TRH8_9AGAM</name>